<dbReference type="InterPro" id="IPR052035">
    <property type="entry name" value="ZnF_BED_domain_contain"/>
</dbReference>
<protein>
    <submittedName>
        <fullName evidence="7">Uncharacterized protein</fullName>
    </submittedName>
</protein>
<feature type="compositionally biased region" description="Polar residues" evidence="6">
    <location>
        <begin position="146"/>
        <end position="161"/>
    </location>
</feature>
<dbReference type="Gramene" id="OIT04756">
    <property type="protein sequence ID" value="OIT04756"/>
    <property type="gene ID" value="A4A49_52898"/>
</dbReference>
<evidence type="ECO:0000256" key="6">
    <source>
        <dbReference type="SAM" id="MobiDB-lite"/>
    </source>
</evidence>
<feature type="region of interest" description="Disordered" evidence="6">
    <location>
        <begin position="1"/>
        <end position="22"/>
    </location>
</feature>
<evidence type="ECO:0000256" key="1">
    <source>
        <dbReference type="ARBA" id="ARBA00004123"/>
    </source>
</evidence>
<comment type="caution">
    <text evidence="7">The sequence shown here is derived from an EMBL/GenBank/DDBJ whole genome shotgun (WGS) entry which is preliminary data.</text>
</comment>
<dbReference type="AlphaFoldDB" id="A0A1J6IKE5"/>
<proteinExistence type="predicted"/>
<keyword evidence="8" id="KW-1185">Reference proteome</keyword>
<evidence type="ECO:0000256" key="2">
    <source>
        <dbReference type="ARBA" id="ARBA00022723"/>
    </source>
</evidence>
<keyword evidence="5" id="KW-0539">Nucleus</keyword>
<dbReference type="SUPFAM" id="SSF140996">
    <property type="entry name" value="Hermes dimerisation domain"/>
    <property type="match status" value="1"/>
</dbReference>
<comment type="subcellular location">
    <subcellularLocation>
        <location evidence="1">Nucleus</location>
    </subcellularLocation>
</comment>
<name>A0A1J6IKE5_NICAT</name>
<dbReference type="GO" id="GO:0005634">
    <property type="term" value="C:nucleus"/>
    <property type="evidence" value="ECO:0007669"/>
    <property type="project" value="UniProtKB-SubCell"/>
</dbReference>
<sequence length="267" mass="30199">MESRNTNKCSHAEKRKAAMQLKQRDTYNQISAHRREAFLLSRRMKKQDSGNRLLEDPIVGGLEQGTPSGYKGGFPKQTALTNENLLACFKKELFLRMETTASGAYAEVVVDNPSLVAAQKQSEETPHRRTPPKKQKRMTPSEETKSGNSSKNGTTTLRSHLNSTCHKSPFRVIDKRQSTLKPIKEGWLEGGSGATERVVYNVDDIRRAIAEFVILDEQLFRVFEGEGFKKLMAKALPYFELPSLVTVARHCLRIYHEEKEKLIGVGF</sequence>
<gene>
    <name evidence="7" type="ORF">A4A49_52898</name>
</gene>
<dbReference type="EMBL" id="MJEQ01037185">
    <property type="protein sequence ID" value="OIT04756.1"/>
    <property type="molecule type" value="Genomic_DNA"/>
</dbReference>
<feature type="compositionally biased region" description="Basic and acidic residues" evidence="6">
    <location>
        <begin position="1"/>
        <end position="16"/>
    </location>
</feature>
<keyword evidence="2" id="KW-0479">Metal-binding</keyword>
<feature type="compositionally biased region" description="Basic residues" evidence="6">
    <location>
        <begin position="128"/>
        <end position="137"/>
    </location>
</feature>
<evidence type="ECO:0000313" key="8">
    <source>
        <dbReference type="Proteomes" id="UP000187609"/>
    </source>
</evidence>
<dbReference type="SMR" id="A0A1J6IKE5"/>
<evidence type="ECO:0000256" key="3">
    <source>
        <dbReference type="ARBA" id="ARBA00022771"/>
    </source>
</evidence>
<organism evidence="7 8">
    <name type="scientific">Nicotiana attenuata</name>
    <name type="common">Coyote tobacco</name>
    <dbReference type="NCBI Taxonomy" id="49451"/>
    <lineage>
        <taxon>Eukaryota</taxon>
        <taxon>Viridiplantae</taxon>
        <taxon>Streptophyta</taxon>
        <taxon>Embryophyta</taxon>
        <taxon>Tracheophyta</taxon>
        <taxon>Spermatophyta</taxon>
        <taxon>Magnoliopsida</taxon>
        <taxon>eudicotyledons</taxon>
        <taxon>Gunneridae</taxon>
        <taxon>Pentapetalae</taxon>
        <taxon>asterids</taxon>
        <taxon>lamiids</taxon>
        <taxon>Solanales</taxon>
        <taxon>Solanaceae</taxon>
        <taxon>Nicotianoideae</taxon>
        <taxon>Nicotianeae</taxon>
        <taxon>Nicotiana</taxon>
    </lineage>
</organism>
<dbReference type="PANTHER" id="PTHR46481">
    <property type="entry name" value="ZINC FINGER BED DOMAIN-CONTAINING PROTEIN 4"/>
    <property type="match status" value="1"/>
</dbReference>
<keyword evidence="4" id="KW-0862">Zinc</keyword>
<feature type="region of interest" description="Disordered" evidence="6">
    <location>
        <begin position="117"/>
        <end position="161"/>
    </location>
</feature>
<evidence type="ECO:0000313" key="7">
    <source>
        <dbReference type="EMBL" id="OIT04756.1"/>
    </source>
</evidence>
<reference evidence="7" key="1">
    <citation type="submission" date="2016-11" db="EMBL/GenBank/DDBJ databases">
        <title>The genome of Nicotiana attenuata.</title>
        <authorList>
            <person name="Xu S."/>
            <person name="Brockmoeller T."/>
            <person name="Gaquerel E."/>
            <person name="Navarro A."/>
            <person name="Kuhl H."/>
            <person name="Gase K."/>
            <person name="Ling Z."/>
            <person name="Zhou W."/>
            <person name="Kreitzer C."/>
            <person name="Stanke M."/>
            <person name="Tang H."/>
            <person name="Lyons E."/>
            <person name="Pandey P."/>
            <person name="Pandey S.P."/>
            <person name="Timmermann B."/>
            <person name="Baldwin I.T."/>
        </authorList>
    </citation>
    <scope>NUCLEOTIDE SEQUENCE [LARGE SCALE GENOMIC DNA]</scope>
    <source>
        <strain evidence="7">UT</strain>
    </source>
</reference>
<keyword evidence="3" id="KW-0863">Zinc-finger</keyword>
<dbReference type="GO" id="GO:0008270">
    <property type="term" value="F:zinc ion binding"/>
    <property type="evidence" value="ECO:0007669"/>
    <property type="project" value="UniProtKB-KW"/>
</dbReference>
<evidence type="ECO:0000256" key="5">
    <source>
        <dbReference type="ARBA" id="ARBA00023242"/>
    </source>
</evidence>
<accession>A0A1J6IKE5</accession>
<dbReference type="Proteomes" id="UP000187609">
    <property type="component" value="Unassembled WGS sequence"/>
</dbReference>
<evidence type="ECO:0000256" key="4">
    <source>
        <dbReference type="ARBA" id="ARBA00022833"/>
    </source>
</evidence>
<dbReference type="PANTHER" id="PTHR46481:SF10">
    <property type="entry name" value="ZINC FINGER BED DOMAIN-CONTAINING PROTEIN 39"/>
    <property type="match status" value="1"/>
</dbReference>